<dbReference type="Proteomes" id="UP000216352">
    <property type="component" value="Unassembled WGS sequence"/>
</dbReference>
<evidence type="ECO:0000256" key="2">
    <source>
        <dbReference type="ARBA" id="ARBA00022777"/>
    </source>
</evidence>
<evidence type="ECO:0000256" key="1">
    <source>
        <dbReference type="ARBA" id="ARBA00022679"/>
    </source>
</evidence>
<name>A0A261FNF7_9BIFI</name>
<dbReference type="EMBL" id="MWWX01000013">
    <property type="protein sequence ID" value="OZG60720.1"/>
    <property type="molecule type" value="Genomic_DNA"/>
</dbReference>
<dbReference type="CDD" id="cd17792">
    <property type="entry name" value="CtkA"/>
    <property type="match status" value="1"/>
</dbReference>
<accession>A0A261FNF7</accession>
<sequence>MIDTTLHDFSDADLKVSVYDGAAEKRTMHWNGHRYMLKFGYVLDSDKRESERTSYVNVPVNEFIGSNVFAVADIPTQEVSLGMYKGQSVIACRDFMEDMDPSWRLVHFKQLEISMPGESGRSKARPDWDFVRHVLDDSPDLAAIRERAWERFKRIVCVDALIGNYDRHSNNWGFIADGQANIIDTAPVYDCGSSLAPHLSHDEMMARLADPRLMRDANLESPAIAMNVHGKRRKYSYFMLSDYAREFRSALPELWPRLGKESTDRVVDAVPGIDDLHRDFYRATLDVRRECIIKPALDLALKENPSLTVSDEIQQPPAKGDRSAVLDLLAKKTAQQRQPDAGEDARRQRHTR</sequence>
<comment type="caution">
    <text evidence="5">The sequence shown here is derived from an EMBL/GenBank/DDBJ whole genome shotgun (WGS) entry which is preliminary data.</text>
</comment>
<dbReference type="Gene3D" id="1.10.1070.20">
    <property type="match status" value="1"/>
</dbReference>
<dbReference type="RefSeq" id="WP_072727095.1">
    <property type="nucleotide sequence ID" value="NZ_BDIS01000035.1"/>
</dbReference>
<gene>
    <name evidence="5" type="ORF">BLEM_1689</name>
</gene>
<evidence type="ECO:0000256" key="3">
    <source>
        <dbReference type="SAM" id="MobiDB-lite"/>
    </source>
</evidence>
<evidence type="ECO:0000313" key="6">
    <source>
        <dbReference type="Proteomes" id="UP000216352"/>
    </source>
</evidence>
<protein>
    <submittedName>
        <fullName evidence="5">Oxysterol-binding protein 1</fullName>
    </submittedName>
</protein>
<feature type="region of interest" description="Disordered" evidence="3">
    <location>
        <begin position="330"/>
        <end position="352"/>
    </location>
</feature>
<evidence type="ECO:0000259" key="4">
    <source>
        <dbReference type="Pfam" id="PF07804"/>
    </source>
</evidence>
<proteinExistence type="predicted"/>
<reference evidence="5 6" key="1">
    <citation type="journal article" date="2017" name="BMC Genomics">
        <title>Comparative genomic and phylogenomic analyses of the Bifidobacteriaceae family.</title>
        <authorList>
            <person name="Lugli G.A."/>
            <person name="Milani C."/>
            <person name="Turroni F."/>
            <person name="Duranti S."/>
            <person name="Mancabelli L."/>
            <person name="Mangifesta M."/>
            <person name="Ferrario C."/>
            <person name="Modesto M."/>
            <person name="Mattarelli P."/>
            <person name="Jiri K."/>
            <person name="van Sinderen D."/>
            <person name="Ventura M."/>
        </authorList>
    </citation>
    <scope>NUCLEOTIDE SEQUENCE [LARGE SCALE GENOMIC DNA]</scope>
    <source>
        <strain evidence="5 6">DSM 28807</strain>
    </source>
</reference>
<dbReference type="InterPro" id="IPR012893">
    <property type="entry name" value="HipA-like_C"/>
</dbReference>
<dbReference type="STRING" id="1603886.GCA_001895165_02261"/>
<keyword evidence="2" id="KW-0418">Kinase</keyword>
<dbReference type="Gene3D" id="3.30.200.120">
    <property type="match status" value="1"/>
</dbReference>
<keyword evidence="1" id="KW-0808">Transferase</keyword>
<dbReference type="AlphaFoldDB" id="A0A261FNF7"/>
<feature type="domain" description="HipA-like C-terminal" evidence="4">
    <location>
        <begin position="21"/>
        <end position="244"/>
    </location>
</feature>
<dbReference type="Pfam" id="PF07804">
    <property type="entry name" value="HipA_C"/>
    <property type="match status" value="1"/>
</dbReference>
<dbReference type="GO" id="GO:0016301">
    <property type="term" value="F:kinase activity"/>
    <property type="evidence" value="ECO:0007669"/>
    <property type="project" value="UniProtKB-KW"/>
</dbReference>
<organism evidence="5 6">
    <name type="scientific">Bifidobacterium lemurum</name>
    <dbReference type="NCBI Taxonomy" id="1603886"/>
    <lineage>
        <taxon>Bacteria</taxon>
        <taxon>Bacillati</taxon>
        <taxon>Actinomycetota</taxon>
        <taxon>Actinomycetes</taxon>
        <taxon>Bifidobacteriales</taxon>
        <taxon>Bifidobacteriaceae</taxon>
        <taxon>Bifidobacterium</taxon>
    </lineage>
</organism>
<keyword evidence="6" id="KW-1185">Reference proteome</keyword>
<evidence type="ECO:0000313" key="5">
    <source>
        <dbReference type="EMBL" id="OZG60720.1"/>
    </source>
</evidence>